<proteinExistence type="predicted"/>
<dbReference type="Proteomes" id="UP000245293">
    <property type="component" value="Unassembled WGS sequence"/>
</dbReference>
<dbReference type="EMBL" id="QETF01000005">
    <property type="protein sequence ID" value="PWG17470.1"/>
    <property type="molecule type" value="Genomic_DNA"/>
</dbReference>
<dbReference type="OrthoDB" id="9789782at2"/>
<gene>
    <name evidence="2" type="ORF">DFK10_06815</name>
</gene>
<dbReference type="RefSeq" id="WP_109387926.1">
    <property type="nucleotide sequence ID" value="NZ_QETF01000005.1"/>
</dbReference>
<dbReference type="Pfam" id="PF05226">
    <property type="entry name" value="CHASE2"/>
    <property type="match status" value="1"/>
</dbReference>
<accession>A0A2V1P6Q3</accession>
<comment type="caution">
    <text evidence="2">The sequence shown here is derived from an EMBL/GenBank/DDBJ whole genome shotgun (WGS) entry which is preliminary data.</text>
</comment>
<keyword evidence="3" id="KW-1185">Reference proteome</keyword>
<protein>
    <recommendedName>
        <fullName evidence="1">CHASE2 domain-containing protein</fullName>
    </recommendedName>
</protein>
<dbReference type="InterPro" id="IPR007890">
    <property type="entry name" value="CHASE2"/>
</dbReference>
<dbReference type="AlphaFoldDB" id="A0A2V1P6Q3"/>
<sequence length="96" mass="10842">MRKSVLLLGLSLVMALVAIRAADPLPVRSLRLAYFDYLQLLSPREYQDLPVRVVDIDEASLSELGQWPWPRDLLAQLLDRLSEYGGGHMRRAGPVL</sequence>
<evidence type="ECO:0000259" key="1">
    <source>
        <dbReference type="Pfam" id="PF05226"/>
    </source>
</evidence>
<name>A0A2V1P6Q3_9RHOB</name>
<evidence type="ECO:0000313" key="2">
    <source>
        <dbReference type="EMBL" id="PWG17470.1"/>
    </source>
</evidence>
<feature type="domain" description="CHASE2" evidence="1">
    <location>
        <begin position="13"/>
        <end position="85"/>
    </location>
</feature>
<reference evidence="3" key="1">
    <citation type="submission" date="2018-05" db="EMBL/GenBank/DDBJ databases">
        <authorList>
            <person name="Du Z."/>
            <person name="Wang X."/>
        </authorList>
    </citation>
    <scope>NUCLEOTIDE SEQUENCE [LARGE SCALE GENOMIC DNA]</scope>
    <source>
        <strain evidence="3">WDS4C29</strain>
    </source>
</reference>
<evidence type="ECO:0000313" key="3">
    <source>
        <dbReference type="Proteomes" id="UP000245293"/>
    </source>
</evidence>
<organism evidence="2 3">
    <name type="scientific">Salibaculum griseiflavum</name>
    <dbReference type="NCBI Taxonomy" id="1914409"/>
    <lineage>
        <taxon>Bacteria</taxon>
        <taxon>Pseudomonadati</taxon>
        <taxon>Pseudomonadota</taxon>
        <taxon>Alphaproteobacteria</taxon>
        <taxon>Rhodobacterales</taxon>
        <taxon>Roseobacteraceae</taxon>
        <taxon>Salibaculum</taxon>
    </lineage>
</organism>